<evidence type="ECO:0000259" key="1">
    <source>
        <dbReference type="PROSITE" id="PS50879"/>
    </source>
</evidence>
<dbReference type="EMBL" id="JACHWS010000002">
    <property type="protein sequence ID" value="MBB3038365.1"/>
    <property type="molecule type" value="Genomic_DNA"/>
</dbReference>
<dbReference type="Proteomes" id="UP000567922">
    <property type="component" value="Unassembled WGS sequence"/>
</dbReference>
<evidence type="ECO:0000313" key="2">
    <source>
        <dbReference type="EMBL" id="MBB3038365.1"/>
    </source>
</evidence>
<name>A0A839RNL6_9ACTN</name>
<dbReference type="Pfam" id="PF00075">
    <property type="entry name" value="RNase_H"/>
    <property type="match status" value="1"/>
</dbReference>
<reference evidence="2 3" key="1">
    <citation type="submission" date="2020-08" db="EMBL/GenBank/DDBJ databases">
        <title>Sequencing the genomes of 1000 actinobacteria strains.</title>
        <authorList>
            <person name="Klenk H.-P."/>
        </authorList>
    </citation>
    <scope>NUCLEOTIDE SEQUENCE [LARGE SCALE GENOMIC DNA]</scope>
    <source>
        <strain evidence="2 3">DSM 45258</strain>
    </source>
</reference>
<comment type="caution">
    <text evidence="2">The sequence shown here is derived from an EMBL/GenBank/DDBJ whole genome shotgun (WGS) entry which is preliminary data.</text>
</comment>
<dbReference type="PROSITE" id="PS50879">
    <property type="entry name" value="RNASE_H_1"/>
    <property type="match status" value="1"/>
</dbReference>
<dbReference type="RefSeq" id="WP_064438560.1">
    <property type="nucleotide sequence ID" value="NZ_BDDI01000001.1"/>
</dbReference>
<dbReference type="GO" id="GO:0003676">
    <property type="term" value="F:nucleic acid binding"/>
    <property type="evidence" value="ECO:0007669"/>
    <property type="project" value="InterPro"/>
</dbReference>
<evidence type="ECO:0000313" key="3">
    <source>
        <dbReference type="Proteomes" id="UP000567922"/>
    </source>
</evidence>
<dbReference type="Gene3D" id="3.30.420.10">
    <property type="entry name" value="Ribonuclease H-like superfamily/Ribonuclease H"/>
    <property type="match status" value="1"/>
</dbReference>
<dbReference type="AlphaFoldDB" id="A0A839RNL6"/>
<accession>A0A839RNL6</accession>
<dbReference type="InterPro" id="IPR002156">
    <property type="entry name" value="RNaseH_domain"/>
</dbReference>
<dbReference type="SUPFAM" id="SSF53098">
    <property type="entry name" value="Ribonuclease H-like"/>
    <property type="match status" value="1"/>
</dbReference>
<organism evidence="2 3">
    <name type="scientific">Hoyosella altamirensis</name>
    <dbReference type="NCBI Taxonomy" id="616997"/>
    <lineage>
        <taxon>Bacteria</taxon>
        <taxon>Bacillati</taxon>
        <taxon>Actinomycetota</taxon>
        <taxon>Actinomycetes</taxon>
        <taxon>Mycobacteriales</taxon>
        <taxon>Hoyosellaceae</taxon>
        <taxon>Hoyosella</taxon>
    </lineage>
</organism>
<dbReference type="GO" id="GO:0004523">
    <property type="term" value="F:RNA-DNA hybrid ribonuclease activity"/>
    <property type="evidence" value="ECO:0007669"/>
    <property type="project" value="InterPro"/>
</dbReference>
<feature type="domain" description="RNase H type-1" evidence="1">
    <location>
        <begin position="166"/>
        <end position="294"/>
    </location>
</feature>
<protein>
    <submittedName>
        <fullName evidence="2">Ribonuclease HI</fullName>
    </submittedName>
</protein>
<dbReference type="InterPro" id="IPR012337">
    <property type="entry name" value="RNaseH-like_sf"/>
</dbReference>
<sequence length="317" mass="34723">MLYSKLQHLLRHAPPPESRTSNNCAGQWYGVVRTFTSDQVTDTAVRTVSRAVAAVSDGTFVTLSHFARENPRGNGRDLSSLGLAGVDAFEYLYKLVEGRPRTLRVYLHQEPLRDLFLPAVAAFPQSEIVVEADDPVLARLNQIAGHWVDGEVHRCQAQCAGVARSEPRRNVVATDASLRARHKGAGIACVSTDGVAQSRFRPNIGRVDVAELLAVELALDTFPADEPLHILMDSQTALGYVKSGSYLHDHTVIEVLARVDIKRSGRVVTFDWVRGHNGHPLNEAAHRLAVAARRCHTSHVSADARRRIISGILSDLG</sequence>
<dbReference type="InterPro" id="IPR036397">
    <property type="entry name" value="RNaseH_sf"/>
</dbReference>
<keyword evidence="3" id="KW-1185">Reference proteome</keyword>
<dbReference type="OrthoDB" id="4923321at2"/>
<proteinExistence type="predicted"/>
<gene>
    <name evidence="2" type="ORF">FHU29_002814</name>
</gene>